<dbReference type="Gene3D" id="2.10.60.10">
    <property type="entry name" value="CD59"/>
    <property type="match status" value="1"/>
</dbReference>
<reference evidence="14" key="2">
    <citation type="submission" date="2016-06" db="EMBL/GenBank/DDBJ databases">
        <title>The genome of a short-lived fish provides insights into sex chromosome evolution and the genetic control of aging.</title>
        <authorList>
            <person name="Reichwald K."/>
            <person name="Felder M."/>
            <person name="Petzold A."/>
            <person name="Koch P."/>
            <person name="Groth M."/>
            <person name="Platzer M."/>
        </authorList>
    </citation>
    <scope>NUCLEOTIDE SEQUENCE</scope>
    <source>
        <tissue evidence="14">Brain</tissue>
    </source>
</reference>
<keyword evidence="4" id="KW-0732">Signal</keyword>
<keyword evidence="5" id="KW-0472">Membrane</keyword>
<evidence type="ECO:0000256" key="9">
    <source>
        <dbReference type="ARBA" id="ARBA00029920"/>
    </source>
</evidence>
<evidence type="ECO:0000256" key="7">
    <source>
        <dbReference type="ARBA" id="ARBA00023180"/>
    </source>
</evidence>
<dbReference type="InterPro" id="IPR045860">
    <property type="entry name" value="Snake_toxin-like_sf"/>
</dbReference>
<gene>
    <name evidence="14" type="primary">CD59</name>
    <name evidence="13" type="synonym">Nfu_g_1_008213</name>
</gene>
<evidence type="ECO:0000256" key="6">
    <source>
        <dbReference type="ARBA" id="ARBA00023157"/>
    </source>
</evidence>
<proteinExistence type="predicted"/>
<evidence type="ECO:0000313" key="14">
    <source>
        <dbReference type="EMBL" id="SBS48876.1"/>
    </source>
</evidence>
<dbReference type="InterPro" id="IPR016054">
    <property type="entry name" value="LY6_UPA_recep-like"/>
</dbReference>
<comment type="subcellular location">
    <subcellularLocation>
        <location evidence="1">Membrane</location>
        <topology evidence="1">Lipid-anchor</topology>
        <topology evidence="1">GPI-anchor</topology>
    </subcellularLocation>
</comment>
<dbReference type="Pfam" id="PF25152">
    <property type="entry name" value="CD59"/>
    <property type="match status" value="1"/>
</dbReference>
<sequence length="201" mass="21824">MKTDFPERGLGPFNVLNLVLSLNPDVTGGRRHVPRGGGATDSQPLWSKGQRAAVSGQLSLLGHRGQTDILLPPASLQLQDNMKHCLVLVLVLLLCSGMLPEGSGLRCYKCSDYTGRCENVQECTYEDSCISLHERGGKTVRQCTRYTDCDISRLTQMFPSISSFTYRCCNSNLCNSGSGVAVATPVVALMGSLLSACWSWM</sequence>
<evidence type="ECO:0000256" key="5">
    <source>
        <dbReference type="ARBA" id="ARBA00023136"/>
    </source>
</evidence>
<evidence type="ECO:0000256" key="8">
    <source>
        <dbReference type="ARBA" id="ARBA00023288"/>
    </source>
</evidence>
<dbReference type="PANTHER" id="PTHR10036:SF13">
    <property type="entry name" value="CD59 MOLECULE (CD59 BLOOD GROUP)"/>
    <property type="match status" value="1"/>
</dbReference>
<evidence type="ECO:0000256" key="1">
    <source>
        <dbReference type="ARBA" id="ARBA00004589"/>
    </source>
</evidence>
<dbReference type="SUPFAM" id="SSF57302">
    <property type="entry name" value="Snake toxin-like"/>
    <property type="match status" value="1"/>
</dbReference>
<keyword evidence="7" id="KW-0325">Glycoprotein</keyword>
<dbReference type="GO" id="GO:0098552">
    <property type="term" value="C:side of membrane"/>
    <property type="evidence" value="ECO:0007669"/>
    <property type="project" value="UniProtKB-KW"/>
</dbReference>
<keyword evidence="8" id="KW-0449">Lipoprotein</keyword>
<evidence type="ECO:0000256" key="11">
    <source>
        <dbReference type="ARBA" id="ARBA00031867"/>
    </source>
</evidence>
<keyword evidence="3" id="KW-0336">GPI-anchor</keyword>
<evidence type="ECO:0000256" key="3">
    <source>
        <dbReference type="ARBA" id="ARBA00022622"/>
    </source>
</evidence>
<evidence type="ECO:0000313" key="13">
    <source>
        <dbReference type="EMBL" id="SBP44909.1"/>
    </source>
</evidence>
<organism evidence="14">
    <name type="scientific">Nothobranchius furzeri</name>
    <name type="common">Turquoise killifish</name>
    <dbReference type="NCBI Taxonomy" id="105023"/>
    <lineage>
        <taxon>Eukaryota</taxon>
        <taxon>Metazoa</taxon>
        <taxon>Chordata</taxon>
        <taxon>Craniata</taxon>
        <taxon>Vertebrata</taxon>
        <taxon>Euteleostomi</taxon>
        <taxon>Actinopterygii</taxon>
        <taxon>Neopterygii</taxon>
        <taxon>Teleostei</taxon>
        <taxon>Neoteleostei</taxon>
        <taxon>Acanthomorphata</taxon>
        <taxon>Ovalentaria</taxon>
        <taxon>Atherinomorphae</taxon>
        <taxon>Cyprinodontiformes</taxon>
        <taxon>Nothobranchiidae</taxon>
        <taxon>Nothobranchius</taxon>
    </lineage>
</organism>
<evidence type="ECO:0000256" key="4">
    <source>
        <dbReference type="ARBA" id="ARBA00022729"/>
    </source>
</evidence>
<comment type="subunit">
    <text evidence="2">Interacts with T-cell surface antigen CD2.</text>
</comment>
<accession>A0A1A8UMQ4</accession>
<dbReference type="EMBL" id="HADY01006424">
    <property type="protein sequence ID" value="SBP44909.1"/>
    <property type="molecule type" value="Transcribed_RNA"/>
</dbReference>
<dbReference type="InterPro" id="IPR056949">
    <property type="entry name" value="CD59"/>
</dbReference>
<protein>
    <recommendedName>
        <fullName evidence="10">MAC-inhibitory protein</fullName>
    </recommendedName>
    <alternativeName>
        <fullName evidence="11">Membrane attack complex inhibition factor</fullName>
    </alternativeName>
    <alternativeName>
        <fullName evidence="9">Protectin</fullName>
    </alternativeName>
</protein>
<dbReference type="EMBL" id="HAEJ01008419">
    <property type="protein sequence ID" value="SBS48876.1"/>
    <property type="molecule type" value="Transcribed_RNA"/>
</dbReference>
<evidence type="ECO:0000256" key="10">
    <source>
        <dbReference type="ARBA" id="ARBA00031590"/>
    </source>
</evidence>
<name>A0A1A8UMQ4_NOTFU</name>
<dbReference type="CDD" id="cd23554">
    <property type="entry name" value="TFP_LU_ECD_CD59"/>
    <property type="match status" value="1"/>
</dbReference>
<dbReference type="PANTHER" id="PTHR10036">
    <property type="entry name" value="CD59 GLYCOPROTEIN"/>
    <property type="match status" value="1"/>
</dbReference>
<dbReference type="AlphaFoldDB" id="A0A1A8UMQ4"/>
<reference evidence="14" key="1">
    <citation type="submission" date="2016-05" db="EMBL/GenBank/DDBJ databases">
        <authorList>
            <person name="Lavstsen T."/>
            <person name="Jespersen J.S."/>
        </authorList>
    </citation>
    <scope>NUCLEOTIDE SEQUENCE</scope>
    <source>
        <tissue evidence="14">Brain</tissue>
    </source>
</reference>
<dbReference type="SMART" id="SM00134">
    <property type="entry name" value="LU"/>
    <property type="match status" value="1"/>
</dbReference>
<keyword evidence="6" id="KW-1015">Disulfide bond</keyword>
<feature type="domain" description="UPAR/Ly6" evidence="12">
    <location>
        <begin position="105"/>
        <end position="183"/>
    </location>
</feature>
<evidence type="ECO:0000256" key="2">
    <source>
        <dbReference type="ARBA" id="ARBA00011481"/>
    </source>
</evidence>
<dbReference type="EMBL" id="HAEJ01014150">
    <property type="protein sequence ID" value="SBS54607.1"/>
    <property type="molecule type" value="Transcribed_RNA"/>
</dbReference>
<evidence type="ECO:0000259" key="12">
    <source>
        <dbReference type="SMART" id="SM00134"/>
    </source>
</evidence>